<dbReference type="PANTHER" id="PTHR38474">
    <property type="entry name" value="SLR0299 PROTEIN"/>
    <property type="match status" value="1"/>
</dbReference>
<name>A0A5R9BEJ7_9MICC</name>
<dbReference type="InterPro" id="IPR001707">
    <property type="entry name" value="Cmp_AcTrfase"/>
</dbReference>
<accession>A0A5R9BEJ7</accession>
<dbReference type="Gene3D" id="3.30.559.10">
    <property type="entry name" value="Chloramphenicol acetyltransferase-like domain"/>
    <property type="match status" value="1"/>
</dbReference>
<dbReference type="GO" id="GO:0008811">
    <property type="term" value="F:chloramphenicol O-acetyltransferase activity"/>
    <property type="evidence" value="ECO:0007669"/>
    <property type="project" value="InterPro"/>
</dbReference>
<dbReference type="AlphaFoldDB" id="A0A5R9BEJ7"/>
<keyword evidence="2" id="KW-1185">Reference proteome</keyword>
<comment type="caution">
    <text evidence="1">The sequence shown here is derived from an EMBL/GenBank/DDBJ whole genome shotgun (WGS) entry which is preliminary data.</text>
</comment>
<proteinExistence type="predicted"/>
<gene>
    <name evidence="1" type="ORF">FEF26_03185</name>
</gene>
<organism evidence="1 2">
    <name type="scientific">Nesterenkonia salmonea</name>
    <dbReference type="NCBI Taxonomy" id="1804987"/>
    <lineage>
        <taxon>Bacteria</taxon>
        <taxon>Bacillati</taxon>
        <taxon>Actinomycetota</taxon>
        <taxon>Actinomycetes</taxon>
        <taxon>Micrococcales</taxon>
        <taxon>Micrococcaceae</taxon>
        <taxon>Nesterenkonia</taxon>
    </lineage>
</organism>
<dbReference type="Proteomes" id="UP000310458">
    <property type="component" value="Unassembled WGS sequence"/>
</dbReference>
<protein>
    <recommendedName>
        <fullName evidence="3">Chloramphenicol acetyltransferase</fullName>
    </recommendedName>
</protein>
<dbReference type="SMART" id="SM01059">
    <property type="entry name" value="CAT"/>
    <property type="match status" value="1"/>
</dbReference>
<dbReference type="RefSeq" id="WP_138252098.1">
    <property type="nucleotide sequence ID" value="NZ_VAVZ01000006.1"/>
</dbReference>
<evidence type="ECO:0000313" key="1">
    <source>
        <dbReference type="EMBL" id="TLP99066.1"/>
    </source>
</evidence>
<reference evidence="1 2" key="1">
    <citation type="submission" date="2019-05" db="EMBL/GenBank/DDBJ databases">
        <title>Nesterenkonia sp. GY074 isolated from the Southern Atlantic Ocean.</title>
        <authorList>
            <person name="Zhang G."/>
        </authorList>
    </citation>
    <scope>NUCLEOTIDE SEQUENCE [LARGE SCALE GENOMIC DNA]</scope>
    <source>
        <strain evidence="1 2">GY074</strain>
    </source>
</reference>
<dbReference type="InterPro" id="IPR023213">
    <property type="entry name" value="CAT-like_dom_sf"/>
</dbReference>
<evidence type="ECO:0008006" key="3">
    <source>
        <dbReference type="Google" id="ProtNLM"/>
    </source>
</evidence>
<evidence type="ECO:0000313" key="2">
    <source>
        <dbReference type="Proteomes" id="UP000310458"/>
    </source>
</evidence>
<dbReference type="PANTHER" id="PTHR38474:SF2">
    <property type="entry name" value="CHLORAMPHENICOL ACETYLTRANSFERASE"/>
    <property type="match status" value="1"/>
</dbReference>
<dbReference type="EMBL" id="VAVZ01000006">
    <property type="protein sequence ID" value="TLP99066.1"/>
    <property type="molecule type" value="Genomic_DNA"/>
</dbReference>
<dbReference type="Pfam" id="PF00302">
    <property type="entry name" value="CAT"/>
    <property type="match status" value="1"/>
</dbReference>
<dbReference type="OrthoDB" id="9801766at2"/>
<dbReference type="SUPFAM" id="SSF52777">
    <property type="entry name" value="CoA-dependent acyltransferases"/>
    <property type="match status" value="1"/>
</dbReference>
<sequence>MQNSWCATGAPTGCTPGRKPADVFDISSLPWTAFTGLNLNAPGNATHMSPNFTFGKYVHREDKLFLPLAVQMHHAAADGFHTARLINEFQEMLADPSWLD</sequence>